<evidence type="ECO:0000259" key="1">
    <source>
        <dbReference type="Pfam" id="PF17954"/>
    </source>
</evidence>
<protein>
    <recommendedName>
        <fullName evidence="1">Quercetin 2,3-dioxygenase C-terminal cupin domain-containing protein</fullName>
    </recommendedName>
</protein>
<dbReference type="InterPro" id="IPR014710">
    <property type="entry name" value="RmlC-like_jellyroll"/>
</dbReference>
<dbReference type="Proteomes" id="UP000295499">
    <property type="component" value="Unassembled WGS sequence"/>
</dbReference>
<dbReference type="RefSeq" id="WP_133554211.1">
    <property type="nucleotide sequence ID" value="NZ_SNWM01000002.1"/>
</dbReference>
<accession>A0A4R6IKP3</accession>
<gene>
    <name evidence="2" type="ORF">CLV32_1640</name>
</gene>
<dbReference type="Gene3D" id="2.60.120.10">
    <property type="entry name" value="Jelly Rolls"/>
    <property type="match status" value="2"/>
</dbReference>
<evidence type="ECO:0000313" key="2">
    <source>
        <dbReference type="EMBL" id="TDO22660.1"/>
    </source>
</evidence>
<dbReference type="InterPro" id="IPR011051">
    <property type="entry name" value="RmlC_Cupin_sf"/>
</dbReference>
<dbReference type="EMBL" id="SNWM01000002">
    <property type="protein sequence ID" value="TDO22660.1"/>
    <property type="molecule type" value="Genomic_DNA"/>
</dbReference>
<sequence length="230" mass="25832">MEASSGKIFLSEQRGTIETALYQRNCTFNFDTFFNEHKGPFDPLYLFNDELLEGAATIRMDIEKPTYIILVPITGDLRYTGCGKVLEDVLVGQLFVMKLDRESNFSISNPYESDAISYLQIWIAASDDRPMLPYTVDFELGMLPNALISLIADQDKTSPFNLNIGSFEGRSEITYQKRGSASRFFCFVVAGAFEVEGRLLHAKDGLALWDTDAVEMEALSNNALILTMEI</sequence>
<organism evidence="2 3">
    <name type="scientific">Pedobacter duraquae</name>
    <dbReference type="NCBI Taxonomy" id="425511"/>
    <lineage>
        <taxon>Bacteria</taxon>
        <taxon>Pseudomonadati</taxon>
        <taxon>Bacteroidota</taxon>
        <taxon>Sphingobacteriia</taxon>
        <taxon>Sphingobacteriales</taxon>
        <taxon>Sphingobacteriaceae</taxon>
        <taxon>Pedobacter</taxon>
    </lineage>
</organism>
<name>A0A4R6IKP3_9SPHI</name>
<dbReference type="AlphaFoldDB" id="A0A4R6IKP3"/>
<feature type="domain" description="Quercetin 2,3-dioxygenase C-terminal cupin" evidence="1">
    <location>
        <begin position="161"/>
        <end position="229"/>
    </location>
</feature>
<dbReference type="Pfam" id="PF17954">
    <property type="entry name" value="Pirin_C_2"/>
    <property type="match status" value="1"/>
</dbReference>
<dbReference type="InterPro" id="IPR041602">
    <property type="entry name" value="Quercetinase_C"/>
</dbReference>
<keyword evidence="3" id="KW-1185">Reference proteome</keyword>
<comment type="caution">
    <text evidence="2">The sequence shown here is derived from an EMBL/GenBank/DDBJ whole genome shotgun (WGS) entry which is preliminary data.</text>
</comment>
<evidence type="ECO:0000313" key="3">
    <source>
        <dbReference type="Proteomes" id="UP000295499"/>
    </source>
</evidence>
<proteinExistence type="predicted"/>
<dbReference type="OrthoDB" id="321327at2"/>
<dbReference type="SUPFAM" id="SSF51182">
    <property type="entry name" value="RmlC-like cupins"/>
    <property type="match status" value="1"/>
</dbReference>
<reference evidence="2 3" key="1">
    <citation type="submission" date="2019-03" db="EMBL/GenBank/DDBJ databases">
        <title>Genomic Encyclopedia of Archaeal and Bacterial Type Strains, Phase II (KMG-II): from individual species to whole genera.</title>
        <authorList>
            <person name="Goeker M."/>
        </authorList>
    </citation>
    <scope>NUCLEOTIDE SEQUENCE [LARGE SCALE GENOMIC DNA]</scope>
    <source>
        <strain evidence="2 3">DSM 19034</strain>
    </source>
</reference>